<feature type="region of interest" description="Disordered" evidence="1">
    <location>
        <begin position="34"/>
        <end position="64"/>
    </location>
</feature>
<sequence>MSPEARKAVRAIHTRGPAAITTHTMRKACEKTFRVPPSDTLPGLLPRRAEASAGGRASEGVPPSAGAGVGAVVMMVWLPPSQYSIRSRFPSLIMINEKITLRTRRTTPREVA</sequence>
<protein>
    <recommendedName>
        <fullName evidence="4">Integrase</fullName>
    </recommendedName>
</protein>
<evidence type="ECO:0000313" key="3">
    <source>
        <dbReference type="Proteomes" id="UP001501447"/>
    </source>
</evidence>
<organism evidence="2 3">
    <name type="scientific">Streptomyces axinellae</name>
    <dbReference type="NCBI Taxonomy" id="552788"/>
    <lineage>
        <taxon>Bacteria</taxon>
        <taxon>Bacillati</taxon>
        <taxon>Actinomycetota</taxon>
        <taxon>Actinomycetes</taxon>
        <taxon>Kitasatosporales</taxon>
        <taxon>Streptomycetaceae</taxon>
        <taxon>Streptomyces</taxon>
    </lineage>
</organism>
<name>A0ABN3R024_9ACTN</name>
<dbReference type="Proteomes" id="UP001501447">
    <property type="component" value="Unassembled WGS sequence"/>
</dbReference>
<feature type="compositionally biased region" description="Low complexity" evidence="1">
    <location>
        <begin position="51"/>
        <end position="60"/>
    </location>
</feature>
<reference evidence="2 3" key="1">
    <citation type="journal article" date="2019" name="Int. J. Syst. Evol. Microbiol.">
        <title>The Global Catalogue of Microorganisms (GCM) 10K type strain sequencing project: providing services to taxonomists for standard genome sequencing and annotation.</title>
        <authorList>
            <consortium name="The Broad Institute Genomics Platform"/>
            <consortium name="The Broad Institute Genome Sequencing Center for Infectious Disease"/>
            <person name="Wu L."/>
            <person name="Ma J."/>
        </authorList>
    </citation>
    <scope>NUCLEOTIDE SEQUENCE [LARGE SCALE GENOMIC DNA]</scope>
    <source>
        <strain evidence="2 3">JCM 16373</strain>
    </source>
</reference>
<evidence type="ECO:0008006" key="4">
    <source>
        <dbReference type="Google" id="ProtNLM"/>
    </source>
</evidence>
<proteinExistence type="predicted"/>
<keyword evidence="3" id="KW-1185">Reference proteome</keyword>
<evidence type="ECO:0000313" key="2">
    <source>
        <dbReference type="EMBL" id="GAA2639620.1"/>
    </source>
</evidence>
<gene>
    <name evidence="2" type="ORF">GCM10009863_65790</name>
</gene>
<accession>A0ABN3R024</accession>
<comment type="caution">
    <text evidence="2">The sequence shown here is derived from an EMBL/GenBank/DDBJ whole genome shotgun (WGS) entry which is preliminary data.</text>
</comment>
<dbReference type="EMBL" id="BAAARJ010000036">
    <property type="protein sequence ID" value="GAA2639620.1"/>
    <property type="molecule type" value="Genomic_DNA"/>
</dbReference>
<evidence type="ECO:0000256" key="1">
    <source>
        <dbReference type="SAM" id="MobiDB-lite"/>
    </source>
</evidence>